<dbReference type="EMBL" id="MU006703">
    <property type="protein sequence ID" value="KAF2632080.1"/>
    <property type="molecule type" value="Genomic_DNA"/>
</dbReference>
<gene>
    <name evidence="1" type="ORF">BU25DRAFT_139797</name>
</gene>
<comment type="caution">
    <text evidence="1">The sequence shown here is derived from an EMBL/GenBank/DDBJ whole genome shotgun (WGS) entry which is preliminary data.</text>
</comment>
<proteinExistence type="predicted"/>
<keyword evidence="2" id="KW-1185">Reference proteome</keyword>
<evidence type="ECO:0000313" key="1">
    <source>
        <dbReference type="EMBL" id="KAF2632080.1"/>
    </source>
</evidence>
<sequence>MLNVHTNTADVSRLTVRAFCLSMGLSYALIPFHISAETRTRGRGTAVLFQPTLSEICLRMGPTRVIELFNVPVGVENTRPWYQSSERVANVEIGQSFPNPLSPPPFKIQRMHPQLIGGAYSDGCRSPSGACEKPKKELLGS</sequence>
<accession>A0ACB6SEQ2</accession>
<name>A0ACB6SEQ2_9PLEO</name>
<evidence type="ECO:0000313" key="2">
    <source>
        <dbReference type="Proteomes" id="UP000799754"/>
    </source>
</evidence>
<organism evidence="1 2">
    <name type="scientific">Macroventuria anomochaeta</name>
    <dbReference type="NCBI Taxonomy" id="301207"/>
    <lineage>
        <taxon>Eukaryota</taxon>
        <taxon>Fungi</taxon>
        <taxon>Dikarya</taxon>
        <taxon>Ascomycota</taxon>
        <taxon>Pezizomycotina</taxon>
        <taxon>Dothideomycetes</taxon>
        <taxon>Pleosporomycetidae</taxon>
        <taxon>Pleosporales</taxon>
        <taxon>Pleosporineae</taxon>
        <taxon>Didymellaceae</taxon>
        <taxon>Macroventuria</taxon>
    </lineage>
</organism>
<protein>
    <submittedName>
        <fullName evidence="1">Uncharacterized protein</fullName>
    </submittedName>
</protein>
<dbReference type="Proteomes" id="UP000799754">
    <property type="component" value="Unassembled WGS sequence"/>
</dbReference>
<reference evidence="1" key="1">
    <citation type="journal article" date="2020" name="Stud. Mycol.">
        <title>101 Dothideomycetes genomes: a test case for predicting lifestyles and emergence of pathogens.</title>
        <authorList>
            <person name="Haridas S."/>
            <person name="Albert R."/>
            <person name="Binder M."/>
            <person name="Bloem J."/>
            <person name="Labutti K."/>
            <person name="Salamov A."/>
            <person name="Andreopoulos B."/>
            <person name="Baker S."/>
            <person name="Barry K."/>
            <person name="Bills G."/>
            <person name="Bluhm B."/>
            <person name="Cannon C."/>
            <person name="Castanera R."/>
            <person name="Culley D."/>
            <person name="Daum C."/>
            <person name="Ezra D."/>
            <person name="Gonzalez J."/>
            <person name="Henrissat B."/>
            <person name="Kuo A."/>
            <person name="Liang C."/>
            <person name="Lipzen A."/>
            <person name="Lutzoni F."/>
            <person name="Magnuson J."/>
            <person name="Mondo S."/>
            <person name="Nolan M."/>
            <person name="Ohm R."/>
            <person name="Pangilinan J."/>
            <person name="Park H.-J."/>
            <person name="Ramirez L."/>
            <person name="Alfaro M."/>
            <person name="Sun H."/>
            <person name="Tritt A."/>
            <person name="Yoshinaga Y."/>
            <person name="Zwiers L.-H."/>
            <person name="Turgeon B."/>
            <person name="Goodwin S."/>
            <person name="Spatafora J."/>
            <person name="Crous P."/>
            <person name="Grigoriev I."/>
        </authorList>
    </citation>
    <scope>NUCLEOTIDE SEQUENCE</scope>
    <source>
        <strain evidence="1">CBS 525.71</strain>
    </source>
</reference>